<sequence length="271" mass="30305">MRDSGPPKQFRMTAPGRIPPLWVARPTRRRMLWPPRYPPVFSLYFVPFQGGRPSEVTGAGGGPSVPARTDKILPLEWNGCTFDRYTPAATKGAAAAAAASWHMASPGEPSIPPPPFGRPRSFERYQGFSRSQSRRGKHQQVYPRRAPAPPWTPGPLPQDIPGPDPVAASSSPSSQWAPPSHRHREQNQTIPRKENKAPASHMRLPPFLAMGTKCRLRLRRLTCRATHPTPLRPGTRTPRQPPDYHPRSGRPSEPTRAAHWQHCRRVKRCPA</sequence>
<proteinExistence type="predicted"/>
<organism evidence="1 2">
    <name type="scientific">Dermacentor silvarum</name>
    <name type="common">Tick</name>
    <dbReference type="NCBI Taxonomy" id="543639"/>
    <lineage>
        <taxon>Eukaryota</taxon>
        <taxon>Metazoa</taxon>
        <taxon>Ecdysozoa</taxon>
        <taxon>Arthropoda</taxon>
        <taxon>Chelicerata</taxon>
        <taxon>Arachnida</taxon>
        <taxon>Acari</taxon>
        <taxon>Parasitiformes</taxon>
        <taxon>Ixodida</taxon>
        <taxon>Ixodoidea</taxon>
        <taxon>Ixodidae</taxon>
        <taxon>Rhipicephalinae</taxon>
        <taxon>Dermacentor</taxon>
    </lineage>
</organism>
<protein>
    <submittedName>
        <fullName evidence="1">Uncharacterized protein</fullName>
    </submittedName>
</protein>
<comment type="caution">
    <text evidence="1">The sequence shown here is derived from an EMBL/GenBank/DDBJ whole genome shotgun (WGS) entry which is preliminary data.</text>
</comment>
<reference evidence="1" key="1">
    <citation type="submission" date="2020-05" db="EMBL/GenBank/DDBJ databases">
        <title>Large-scale comparative analyses of tick genomes elucidate their genetic diversity and vector capacities.</title>
        <authorList>
            <person name="Jia N."/>
            <person name="Wang J."/>
            <person name="Shi W."/>
            <person name="Du L."/>
            <person name="Sun Y."/>
            <person name="Zhan W."/>
            <person name="Jiang J."/>
            <person name="Wang Q."/>
            <person name="Zhang B."/>
            <person name="Ji P."/>
            <person name="Sakyi L.B."/>
            <person name="Cui X."/>
            <person name="Yuan T."/>
            <person name="Jiang B."/>
            <person name="Yang W."/>
            <person name="Lam T.T.-Y."/>
            <person name="Chang Q."/>
            <person name="Ding S."/>
            <person name="Wang X."/>
            <person name="Zhu J."/>
            <person name="Ruan X."/>
            <person name="Zhao L."/>
            <person name="Wei J."/>
            <person name="Que T."/>
            <person name="Du C."/>
            <person name="Cheng J."/>
            <person name="Dai P."/>
            <person name="Han X."/>
            <person name="Huang E."/>
            <person name="Gao Y."/>
            <person name="Liu J."/>
            <person name="Shao H."/>
            <person name="Ye R."/>
            <person name="Li L."/>
            <person name="Wei W."/>
            <person name="Wang X."/>
            <person name="Wang C."/>
            <person name="Yang T."/>
            <person name="Huo Q."/>
            <person name="Li W."/>
            <person name="Guo W."/>
            <person name="Chen H."/>
            <person name="Zhou L."/>
            <person name="Ni X."/>
            <person name="Tian J."/>
            <person name="Zhou Y."/>
            <person name="Sheng Y."/>
            <person name="Liu T."/>
            <person name="Pan Y."/>
            <person name="Xia L."/>
            <person name="Li J."/>
            <person name="Zhao F."/>
            <person name="Cao W."/>
        </authorList>
    </citation>
    <scope>NUCLEOTIDE SEQUENCE</scope>
    <source>
        <strain evidence="1">Dsil-2018</strain>
    </source>
</reference>
<gene>
    <name evidence="1" type="ORF">HPB49_000614</name>
</gene>
<name>A0ACB8DRV2_DERSI</name>
<accession>A0ACB8DRV2</accession>
<dbReference type="Proteomes" id="UP000821865">
    <property type="component" value="Chromosome 1"/>
</dbReference>
<evidence type="ECO:0000313" key="1">
    <source>
        <dbReference type="EMBL" id="KAH7977322.1"/>
    </source>
</evidence>
<evidence type="ECO:0000313" key="2">
    <source>
        <dbReference type="Proteomes" id="UP000821865"/>
    </source>
</evidence>
<keyword evidence="2" id="KW-1185">Reference proteome</keyword>
<dbReference type="EMBL" id="CM023470">
    <property type="protein sequence ID" value="KAH7977322.1"/>
    <property type="molecule type" value="Genomic_DNA"/>
</dbReference>